<dbReference type="PANTHER" id="PTHR24305">
    <property type="entry name" value="CYTOCHROME P450"/>
    <property type="match status" value="1"/>
</dbReference>
<keyword evidence="11" id="KW-1185">Reference proteome</keyword>
<dbReference type="EMBL" id="JAQJAE010000005">
    <property type="protein sequence ID" value="KAJ5593232.1"/>
    <property type="molecule type" value="Genomic_DNA"/>
</dbReference>
<reference evidence="10" key="1">
    <citation type="journal article" date="2023" name="IMA Fungus">
        <title>Comparative genomic study of the Penicillium genus elucidates a diverse pangenome and 15 lateral gene transfer events.</title>
        <authorList>
            <person name="Petersen C."/>
            <person name="Sorensen T."/>
            <person name="Nielsen M.R."/>
            <person name="Sondergaard T.E."/>
            <person name="Sorensen J.L."/>
            <person name="Fitzpatrick D.A."/>
            <person name="Frisvad J.C."/>
            <person name="Nielsen K.L."/>
        </authorList>
    </citation>
    <scope>NUCLEOTIDE SEQUENCE</scope>
    <source>
        <strain evidence="10">IBT 12815</strain>
    </source>
</reference>
<dbReference type="GO" id="GO:0005506">
    <property type="term" value="F:iron ion binding"/>
    <property type="evidence" value="ECO:0007669"/>
    <property type="project" value="InterPro"/>
</dbReference>
<dbReference type="GeneID" id="81591432"/>
<evidence type="ECO:0000256" key="1">
    <source>
        <dbReference type="ARBA" id="ARBA00001971"/>
    </source>
</evidence>
<evidence type="ECO:0000256" key="4">
    <source>
        <dbReference type="ARBA" id="ARBA00022723"/>
    </source>
</evidence>
<evidence type="ECO:0000256" key="5">
    <source>
        <dbReference type="ARBA" id="ARBA00023002"/>
    </source>
</evidence>
<dbReference type="FunFam" id="1.10.630.10:FF:000050">
    <property type="entry name" value="Cytochrome P450 monooxygenase"/>
    <property type="match status" value="1"/>
</dbReference>
<dbReference type="InterPro" id="IPR002401">
    <property type="entry name" value="Cyt_P450_E_grp-I"/>
</dbReference>
<dbReference type="InterPro" id="IPR017972">
    <property type="entry name" value="Cyt_P450_CS"/>
</dbReference>
<dbReference type="CDD" id="cd11060">
    <property type="entry name" value="CYP57A1-like"/>
    <property type="match status" value="1"/>
</dbReference>
<evidence type="ECO:0000256" key="6">
    <source>
        <dbReference type="ARBA" id="ARBA00023004"/>
    </source>
</evidence>
<dbReference type="Proteomes" id="UP001213799">
    <property type="component" value="Unassembled WGS sequence"/>
</dbReference>
<dbReference type="RefSeq" id="XP_056749858.1">
    <property type="nucleotide sequence ID" value="XM_056901190.1"/>
</dbReference>
<dbReference type="InterPro" id="IPR050121">
    <property type="entry name" value="Cytochrome_P450_monoxygenase"/>
</dbReference>
<evidence type="ECO:0000313" key="11">
    <source>
        <dbReference type="Proteomes" id="UP001213799"/>
    </source>
</evidence>
<dbReference type="PRINTS" id="PR00463">
    <property type="entry name" value="EP450I"/>
</dbReference>
<organism evidence="10 11">
    <name type="scientific">Penicillium hordei</name>
    <dbReference type="NCBI Taxonomy" id="40994"/>
    <lineage>
        <taxon>Eukaryota</taxon>
        <taxon>Fungi</taxon>
        <taxon>Dikarya</taxon>
        <taxon>Ascomycota</taxon>
        <taxon>Pezizomycotina</taxon>
        <taxon>Eurotiomycetes</taxon>
        <taxon>Eurotiomycetidae</taxon>
        <taxon>Eurotiales</taxon>
        <taxon>Aspergillaceae</taxon>
        <taxon>Penicillium</taxon>
    </lineage>
</organism>
<protein>
    <submittedName>
        <fullName evidence="10">Cytochrome p450 pisatin</fullName>
    </submittedName>
</protein>
<dbReference type="GO" id="GO:0004497">
    <property type="term" value="F:monooxygenase activity"/>
    <property type="evidence" value="ECO:0007669"/>
    <property type="project" value="UniProtKB-KW"/>
</dbReference>
<evidence type="ECO:0000256" key="8">
    <source>
        <dbReference type="PIRSR" id="PIRSR602401-1"/>
    </source>
</evidence>
<accession>A0AAD6DVL5</accession>
<evidence type="ECO:0000256" key="3">
    <source>
        <dbReference type="ARBA" id="ARBA00022617"/>
    </source>
</evidence>
<evidence type="ECO:0000313" key="10">
    <source>
        <dbReference type="EMBL" id="KAJ5593232.1"/>
    </source>
</evidence>
<proteinExistence type="inferred from homology"/>
<dbReference type="GO" id="GO:0043386">
    <property type="term" value="P:mycotoxin biosynthetic process"/>
    <property type="evidence" value="ECO:0007669"/>
    <property type="project" value="UniProtKB-ARBA"/>
</dbReference>
<keyword evidence="7 9" id="KW-0503">Monooxygenase</keyword>
<reference evidence="10" key="2">
    <citation type="submission" date="2023-01" db="EMBL/GenBank/DDBJ databases">
        <authorList>
            <person name="Petersen C."/>
        </authorList>
    </citation>
    <scope>NUCLEOTIDE SEQUENCE</scope>
    <source>
        <strain evidence="10">IBT 12815</strain>
    </source>
</reference>
<comment type="cofactor">
    <cofactor evidence="1 8">
        <name>heme</name>
        <dbReference type="ChEBI" id="CHEBI:30413"/>
    </cofactor>
</comment>
<dbReference type="GO" id="GO:0020037">
    <property type="term" value="F:heme binding"/>
    <property type="evidence" value="ECO:0007669"/>
    <property type="project" value="InterPro"/>
</dbReference>
<comment type="caution">
    <text evidence="10">The sequence shown here is derived from an EMBL/GenBank/DDBJ whole genome shotgun (WGS) entry which is preliminary data.</text>
</comment>
<dbReference type="AlphaFoldDB" id="A0AAD6DVL5"/>
<dbReference type="Gene3D" id="1.10.630.10">
    <property type="entry name" value="Cytochrome P450"/>
    <property type="match status" value="1"/>
</dbReference>
<evidence type="ECO:0000256" key="9">
    <source>
        <dbReference type="RuleBase" id="RU000461"/>
    </source>
</evidence>
<gene>
    <name evidence="10" type="ORF">N7537_010136</name>
</gene>
<keyword evidence="5 9" id="KW-0560">Oxidoreductase</keyword>
<dbReference type="SUPFAM" id="SSF48264">
    <property type="entry name" value="Cytochrome P450"/>
    <property type="match status" value="1"/>
</dbReference>
<dbReference type="GO" id="GO:0016705">
    <property type="term" value="F:oxidoreductase activity, acting on paired donors, with incorporation or reduction of molecular oxygen"/>
    <property type="evidence" value="ECO:0007669"/>
    <property type="project" value="InterPro"/>
</dbReference>
<dbReference type="PRINTS" id="PR00385">
    <property type="entry name" value="P450"/>
</dbReference>
<dbReference type="InterPro" id="IPR036396">
    <property type="entry name" value="Cyt_P450_sf"/>
</dbReference>
<evidence type="ECO:0000256" key="7">
    <source>
        <dbReference type="ARBA" id="ARBA00023033"/>
    </source>
</evidence>
<dbReference type="Pfam" id="PF00067">
    <property type="entry name" value="p450"/>
    <property type="match status" value="1"/>
</dbReference>
<feature type="binding site" description="axial binding residue" evidence="8">
    <location>
        <position position="452"/>
    </location>
    <ligand>
        <name>heme</name>
        <dbReference type="ChEBI" id="CHEBI:30413"/>
    </ligand>
    <ligandPart>
        <name>Fe</name>
        <dbReference type="ChEBI" id="CHEBI:18248"/>
    </ligandPart>
</feature>
<comment type="similarity">
    <text evidence="2 9">Belongs to the cytochrome P450 family.</text>
</comment>
<dbReference type="PANTHER" id="PTHR24305:SF190">
    <property type="entry name" value="P450, PUTATIVE (EUROFUNG)-RELATED"/>
    <property type="match status" value="1"/>
</dbReference>
<evidence type="ECO:0000256" key="2">
    <source>
        <dbReference type="ARBA" id="ARBA00010617"/>
    </source>
</evidence>
<sequence length="509" mass="58303">MNTQLLLAFVAFAMLAYLTATFLQWLRSPLRSVPGPLLARFTDLWYLNQLRKGEFEKVTLKLHQQYGAIVRYGPNRYSINDTESLQTIYGHGTQFPKSEWYSSLQPNKAAWNLFAMRDIKHHAQSRRLYSNAYSMTSLVHYEPYIDDCAAIFSQRLLEFSKAGTAVNFGRWFQIFAFDVIAFITYGRRLGFLDRGEDVGNIIHNLDQRVEYTTLVGLFPRFNRWALRLSARTSRYGGRNTSYITTFTQELIEKEMASPKSVTEVKAQEDTAAISETFLSKFLARHFNTPDIFTKYHILTGCLVNMFAGSDTTGISLAAILYNLLKNPATLAKLRKEIDDFTIRGELSEAPTFKESQRMPYLQAVIKESLRIHPAVGVPLERSVPRGGATIHGHFFPEGSVVGFNTWVQHRNKASFGEDADRFRPDRWLDNDTEKHSVMNRGWMPFGLGSRNCIGKHISILEMSKLIPRIIRDFDFKLRGTAAVPNGSWETLNYGFVKPQNFYLSVKSRK</sequence>
<dbReference type="PROSITE" id="PS00086">
    <property type="entry name" value="CYTOCHROME_P450"/>
    <property type="match status" value="1"/>
</dbReference>
<dbReference type="InterPro" id="IPR001128">
    <property type="entry name" value="Cyt_P450"/>
</dbReference>
<keyword evidence="3 8" id="KW-0349">Heme</keyword>
<name>A0AAD6DVL5_9EURO</name>
<keyword evidence="6 8" id="KW-0408">Iron</keyword>
<keyword evidence="4 8" id="KW-0479">Metal-binding</keyword>